<dbReference type="InterPro" id="IPR008220">
    <property type="entry name" value="HAT_MetX-like"/>
</dbReference>
<keyword evidence="3" id="KW-0808">Transferase</keyword>
<dbReference type="GO" id="GO:0016747">
    <property type="term" value="F:acyltransferase activity, transferring groups other than amino-acyl groups"/>
    <property type="evidence" value="ECO:0007669"/>
    <property type="project" value="InterPro"/>
</dbReference>
<reference evidence="3 4" key="1">
    <citation type="submission" date="2018-01" db="EMBL/GenBank/DDBJ databases">
        <title>Draft genome of the type strain Pseudomonas oceani DSM 100277 isolated from the deep water in Okinawa trough, northwestern Pacific Ocean.</title>
        <authorList>
            <person name="Gomila M."/>
            <person name="Mulet M."/>
            <person name="Garcia-Valdes E."/>
            <person name="Lalucat J."/>
        </authorList>
    </citation>
    <scope>NUCLEOTIDE SEQUENCE [LARGE SCALE GENOMIC DNA]</scope>
    <source>
        <strain evidence="3 4">DSM 100277</strain>
    </source>
</reference>
<evidence type="ECO:0000259" key="2">
    <source>
        <dbReference type="Pfam" id="PF00561"/>
    </source>
</evidence>
<gene>
    <name evidence="3" type="ORF">C1949_15430</name>
</gene>
<dbReference type="OrthoDB" id="9800754at2"/>
<proteinExistence type="predicted"/>
<accession>A0A2P4ERW6</accession>
<evidence type="ECO:0000313" key="3">
    <source>
        <dbReference type="EMBL" id="POB01732.1"/>
    </source>
</evidence>
<comment type="caution">
    <text evidence="3">The sequence shown here is derived from an EMBL/GenBank/DDBJ whole genome shotgun (WGS) entry which is preliminary data.</text>
</comment>
<dbReference type="PANTHER" id="PTHR32268">
    <property type="entry name" value="HOMOSERINE O-ACETYLTRANSFERASE"/>
    <property type="match status" value="1"/>
</dbReference>
<dbReference type="Pfam" id="PF00561">
    <property type="entry name" value="Abhydrolase_1"/>
    <property type="match status" value="1"/>
</dbReference>
<feature type="active site" evidence="1">
    <location>
        <position position="286"/>
    </location>
</feature>
<dbReference type="AlphaFoldDB" id="A0A2P4ERW6"/>
<feature type="active site" evidence="1">
    <location>
        <position position="315"/>
    </location>
</feature>
<dbReference type="Proteomes" id="UP000243451">
    <property type="component" value="Unassembled WGS sequence"/>
</dbReference>
<organism evidence="3 4">
    <name type="scientific">Halopseudomonas oceani</name>
    <dbReference type="NCBI Taxonomy" id="1708783"/>
    <lineage>
        <taxon>Bacteria</taxon>
        <taxon>Pseudomonadati</taxon>
        <taxon>Pseudomonadota</taxon>
        <taxon>Gammaproteobacteria</taxon>
        <taxon>Pseudomonadales</taxon>
        <taxon>Pseudomonadaceae</taxon>
        <taxon>Halopseudomonas</taxon>
    </lineage>
</organism>
<dbReference type="NCBIfam" id="NF005757">
    <property type="entry name" value="PRK07581.1"/>
    <property type="match status" value="1"/>
</dbReference>
<protein>
    <submittedName>
        <fullName evidence="3">Homoserine acetyltransferase</fullName>
    </submittedName>
</protein>
<dbReference type="RefSeq" id="WP_104739366.1">
    <property type="nucleotide sequence ID" value="NZ_BMHR01000016.1"/>
</dbReference>
<evidence type="ECO:0000313" key="4">
    <source>
        <dbReference type="Proteomes" id="UP000243451"/>
    </source>
</evidence>
<evidence type="ECO:0000256" key="1">
    <source>
        <dbReference type="PIRSR" id="PIRSR000443-1"/>
    </source>
</evidence>
<feature type="active site" description="Nucleophile" evidence="1">
    <location>
        <position position="133"/>
    </location>
</feature>
<feature type="domain" description="AB hydrolase-1" evidence="2">
    <location>
        <begin position="44"/>
        <end position="316"/>
    </location>
</feature>
<dbReference type="PIRSF" id="PIRSF000443">
    <property type="entry name" value="Homoser_Ac_trans"/>
    <property type="match status" value="1"/>
</dbReference>
<dbReference type="InterPro" id="IPR000073">
    <property type="entry name" value="AB_hydrolase_1"/>
</dbReference>
<dbReference type="PANTHER" id="PTHR32268:SF15">
    <property type="entry name" value="HOMOSERINE ACETYLTRANSFERASE FAMILY PROTEIN (AFU_ORTHOLOGUE AFUA_1G15350)"/>
    <property type="match status" value="1"/>
</dbReference>
<dbReference type="Gene3D" id="3.40.50.1820">
    <property type="entry name" value="alpha/beta hydrolase"/>
    <property type="match status" value="1"/>
</dbReference>
<name>A0A2P4ERW6_9GAMM</name>
<dbReference type="SUPFAM" id="SSF53474">
    <property type="entry name" value="alpha/beta-Hydrolases"/>
    <property type="match status" value="1"/>
</dbReference>
<dbReference type="InterPro" id="IPR029058">
    <property type="entry name" value="AB_hydrolase_fold"/>
</dbReference>
<dbReference type="EMBL" id="PPSK01000018">
    <property type="protein sequence ID" value="POB01732.1"/>
    <property type="molecule type" value="Genomic_DNA"/>
</dbReference>
<sequence length="341" mass="37867">MYEYQAVEDEFHAGDWPLQSGTVLRDARLRYLQIGQLNAACDNLIILPTYYGGTHEGNLPLIGAGSPLDPERYCILIPNLLGNGQSSSPSNAHHSQRGPNFPKVSLYDNVVLQHRLVEEHFAGAEVALVAGWSMGGMQALQWGCLYPDQVKRVASICATARCWPHNQVFLEGVKAALTCDKDWDGGRYQSPPKAGLKAFGRVYAGWAYSQAFFREERYKELGFDSIESLLRYWEEDHLKQDANNLLAVLHTWQQGDISANPVWNNDFDAALKGIQASCLIMPGSTDLYFTSEDALSEAQQVPNAFFRPLESDWGHCAGAPGRNPPDTRSILGVLRVLLSDH</sequence>
<keyword evidence="4" id="KW-1185">Reference proteome</keyword>